<dbReference type="EC" id="3.4.-.-" evidence="1"/>
<dbReference type="Proteomes" id="UP000462362">
    <property type="component" value="Unassembled WGS sequence"/>
</dbReference>
<protein>
    <recommendedName>
        <fullName evidence="1">Dipeptidase</fullName>
        <ecNumber evidence="1">3.4.-.-</ecNumber>
    </recommendedName>
</protein>
<sequence length="599" mass="66610">MFQWSLLALAATSALFMFGANALACSTIIIGKDVSKTGTTIVGHNEDNGGRVIAQQYWVPAQTHKAGEMIKFEEKAAPIPQVEKTLGFYWTQTFDPKGASFSDGFVNEKGVTIVSNACSQIFPENKEEVKDGGIGYGIRRIMAERATSARDAIKIATELLAKYGYFSNGRTYTIADPNEVWQLAIHQGNKWVARRVKDNEVVYIPNNFMMNKVDVTDKDNVMVSPGLVEKAIKDGKYKPAVEGQWTDFNFREAYQPAKLRDAHYNFSRNQIAWKKITGKTFNSADEFPYSVVADRKFGVDDVKDILRSDSKEDGAKGDWYHTKGFGISRPTTHESVVYVMDENPLFIQAYKTLARPSETPYVPLYPLAKPAKATAFLTWEEATKQHFHAKPESFSYDADWPVWAFINTANAVEYMHPAYKKNFREVKSLEKELNAPISEELKTAKELAKISPEKALNWLHAKNVEKFEKAQEEMAETFAKLTPHEVLVLADAIDSKGDETVNIAILSDKKLKAEDINDSQTVAGPGRSSVGAKVTLSSLAKPTASEVKDVNGDGIKDKVLSFKAKEIAKDMLPGAVYDVWVYSEAKGKPVTGFGTALIK</sequence>
<dbReference type="Pfam" id="PF03577">
    <property type="entry name" value="Peptidase_C69"/>
    <property type="match status" value="1"/>
</dbReference>
<keyword evidence="1" id="KW-0645">Protease</keyword>
<evidence type="ECO:0000256" key="1">
    <source>
        <dbReference type="RuleBase" id="RU364089"/>
    </source>
</evidence>
<dbReference type="PANTHER" id="PTHR12994:SF17">
    <property type="entry name" value="LD30995P"/>
    <property type="match status" value="1"/>
</dbReference>
<dbReference type="RefSeq" id="WP_155169767.1">
    <property type="nucleotide sequence ID" value="NZ_WNCA01000029.1"/>
</dbReference>
<name>A0A6L6N0F0_9BURK</name>
<reference evidence="2 3" key="1">
    <citation type="journal article" date="2019" name="Nat. Med.">
        <title>A library of human gut bacterial isolates paired with longitudinal multiomics data enables mechanistic microbiome research.</title>
        <authorList>
            <person name="Poyet M."/>
            <person name="Groussin M."/>
            <person name="Gibbons S.M."/>
            <person name="Avila-Pacheco J."/>
            <person name="Jiang X."/>
            <person name="Kearney S.M."/>
            <person name="Perrotta A.R."/>
            <person name="Berdy B."/>
            <person name="Zhao S."/>
            <person name="Lieberman T.D."/>
            <person name="Swanson P.K."/>
            <person name="Smith M."/>
            <person name="Roesemann S."/>
            <person name="Alexander J.E."/>
            <person name="Rich S.A."/>
            <person name="Livny J."/>
            <person name="Vlamakis H."/>
            <person name="Clish C."/>
            <person name="Bullock K."/>
            <person name="Deik A."/>
            <person name="Scott J."/>
            <person name="Pierce K.A."/>
            <person name="Xavier R.J."/>
            <person name="Alm E.J."/>
        </authorList>
    </citation>
    <scope>NUCLEOTIDE SEQUENCE [LARGE SCALE GENOMIC DNA]</scope>
    <source>
        <strain evidence="2 3">BIOML-A2</strain>
    </source>
</reference>
<organism evidence="2 3">
    <name type="scientific">Parasutterella excrementihominis</name>
    <dbReference type="NCBI Taxonomy" id="487175"/>
    <lineage>
        <taxon>Bacteria</taxon>
        <taxon>Pseudomonadati</taxon>
        <taxon>Pseudomonadota</taxon>
        <taxon>Betaproteobacteria</taxon>
        <taxon>Burkholderiales</taxon>
        <taxon>Sutterellaceae</taxon>
        <taxon>Parasutterella</taxon>
    </lineage>
</organism>
<dbReference type="GO" id="GO:0070004">
    <property type="term" value="F:cysteine-type exopeptidase activity"/>
    <property type="evidence" value="ECO:0007669"/>
    <property type="project" value="InterPro"/>
</dbReference>
<comment type="caution">
    <text evidence="2">The sequence shown here is derived from an EMBL/GenBank/DDBJ whole genome shotgun (WGS) entry which is preliminary data.</text>
</comment>
<keyword evidence="1" id="KW-0224">Dipeptidase</keyword>
<dbReference type="GO" id="GO:0016805">
    <property type="term" value="F:dipeptidase activity"/>
    <property type="evidence" value="ECO:0007669"/>
    <property type="project" value="UniProtKB-KW"/>
</dbReference>
<dbReference type="EMBL" id="WNCL01000012">
    <property type="protein sequence ID" value="MTU43055.1"/>
    <property type="molecule type" value="Genomic_DNA"/>
</dbReference>
<evidence type="ECO:0000313" key="2">
    <source>
        <dbReference type="EMBL" id="MTU43055.1"/>
    </source>
</evidence>
<accession>A0A6L6N0F0</accession>
<dbReference type="Gene3D" id="3.60.60.10">
    <property type="entry name" value="Penicillin V Acylase, Chain A"/>
    <property type="match status" value="1"/>
</dbReference>
<evidence type="ECO:0000313" key="3">
    <source>
        <dbReference type="Proteomes" id="UP000462362"/>
    </source>
</evidence>
<gene>
    <name evidence="2" type="ORF">GMD42_05355</name>
</gene>
<dbReference type="PANTHER" id="PTHR12994">
    <property type="entry name" value="SECERNIN"/>
    <property type="match status" value="1"/>
</dbReference>
<comment type="catalytic activity">
    <reaction evidence="1">
        <text>an L-aminoacyl-L-amino acid + H2O = 2 an L-alpha-amino acid</text>
        <dbReference type="Rhea" id="RHEA:48940"/>
        <dbReference type="ChEBI" id="CHEBI:15377"/>
        <dbReference type="ChEBI" id="CHEBI:59869"/>
        <dbReference type="ChEBI" id="CHEBI:77460"/>
    </reaction>
</comment>
<keyword evidence="1" id="KW-0378">Hydrolase</keyword>
<comment type="similarity">
    <text evidence="1">Belongs to the peptidase C69 family.</text>
</comment>
<dbReference type="InterPro" id="IPR005322">
    <property type="entry name" value="Peptidase_C69"/>
</dbReference>
<proteinExistence type="inferred from homology"/>
<dbReference type="AlphaFoldDB" id="A0A6L6N0F0"/>
<dbReference type="GO" id="GO:0006508">
    <property type="term" value="P:proteolysis"/>
    <property type="evidence" value="ECO:0007669"/>
    <property type="project" value="UniProtKB-KW"/>
</dbReference>